<dbReference type="Proteomes" id="UP001174677">
    <property type="component" value="Chromosome 11"/>
</dbReference>
<comment type="caution">
    <text evidence="1">The sequence shown here is derived from an EMBL/GenBank/DDBJ whole genome shotgun (WGS) entry which is preliminary data.</text>
</comment>
<name>A0ABQ9LI24_HEVBR</name>
<gene>
    <name evidence="1" type="ORF">P3X46_019244</name>
</gene>
<proteinExistence type="predicted"/>
<reference evidence="1" key="1">
    <citation type="journal article" date="2023" name="Plant Biotechnol. J.">
        <title>Chromosome-level wild Hevea brasiliensis genome provides new tools for genomic-assisted breeding and valuable loci to elevate rubber yield.</title>
        <authorList>
            <person name="Cheng H."/>
            <person name="Song X."/>
            <person name="Hu Y."/>
            <person name="Wu T."/>
            <person name="Yang Q."/>
            <person name="An Z."/>
            <person name="Feng S."/>
            <person name="Deng Z."/>
            <person name="Wu W."/>
            <person name="Zeng X."/>
            <person name="Tu M."/>
            <person name="Wang X."/>
            <person name="Huang H."/>
        </authorList>
    </citation>
    <scope>NUCLEOTIDE SEQUENCE</scope>
    <source>
        <strain evidence="1">MT/VB/25A 57/8</strain>
    </source>
</reference>
<dbReference type="PANTHER" id="PTHR12849">
    <property type="entry name" value="RNA LARIAT DEBRANCHING ENZYME"/>
    <property type="match status" value="1"/>
</dbReference>
<accession>A0ABQ9LI24</accession>
<evidence type="ECO:0000313" key="2">
    <source>
        <dbReference type="Proteomes" id="UP001174677"/>
    </source>
</evidence>
<dbReference type="PANTHER" id="PTHR12849:SF0">
    <property type="entry name" value="LARIAT DEBRANCHING ENZYME"/>
    <property type="match status" value="1"/>
</dbReference>
<organism evidence="1 2">
    <name type="scientific">Hevea brasiliensis</name>
    <name type="common">Para rubber tree</name>
    <name type="synonym">Siphonia brasiliensis</name>
    <dbReference type="NCBI Taxonomy" id="3981"/>
    <lineage>
        <taxon>Eukaryota</taxon>
        <taxon>Viridiplantae</taxon>
        <taxon>Streptophyta</taxon>
        <taxon>Embryophyta</taxon>
        <taxon>Tracheophyta</taxon>
        <taxon>Spermatophyta</taxon>
        <taxon>Magnoliopsida</taxon>
        <taxon>eudicotyledons</taxon>
        <taxon>Gunneridae</taxon>
        <taxon>Pentapetalae</taxon>
        <taxon>rosids</taxon>
        <taxon>fabids</taxon>
        <taxon>Malpighiales</taxon>
        <taxon>Euphorbiaceae</taxon>
        <taxon>Crotonoideae</taxon>
        <taxon>Micrandreae</taxon>
        <taxon>Hevea</taxon>
    </lineage>
</organism>
<protein>
    <submittedName>
        <fullName evidence="1">Uncharacterized protein</fullName>
    </submittedName>
</protein>
<sequence>MHGDLDTFYQTIQHMGKLNGIKIYLLLCCSDFQIRERTLGIESKAAAQPLEKLRLPYLFCANLHCKLAALIQHGESGPLTKFLALESVFQGSNFWSGTQDC</sequence>
<dbReference type="EMBL" id="JARPOI010000011">
    <property type="protein sequence ID" value="KAJ9167627.1"/>
    <property type="molecule type" value="Genomic_DNA"/>
</dbReference>
<evidence type="ECO:0000313" key="1">
    <source>
        <dbReference type="EMBL" id="KAJ9167627.1"/>
    </source>
</evidence>
<keyword evidence="2" id="KW-1185">Reference proteome</keyword>